<comment type="caution">
    <text evidence="3">The sequence shown here is derived from an EMBL/GenBank/DDBJ whole genome shotgun (WGS) entry which is preliminary data.</text>
</comment>
<organism evidence="3">
    <name type="scientific">Acidithiobacillus sulfuriphilus</name>
    <dbReference type="NCBI Taxonomy" id="1867749"/>
    <lineage>
        <taxon>Bacteria</taxon>
        <taxon>Pseudomonadati</taxon>
        <taxon>Pseudomonadota</taxon>
        <taxon>Acidithiobacillia</taxon>
        <taxon>Acidithiobacillales</taxon>
        <taxon>Acidithiobacillaceae</taxon>
        <taxon>Acidithiobacillus</taxon>
    </lineage>
</organism>
<feature type="chain" id="PRO_5018186131" evidence="2">
    <location>
        <begin position="27"/>
        <end position="372"/>
    </location>
</feature>
<dbReference type="Pfam" id="PF11737">
    <property type="entry name" value="DUF3300"/>
    <property type="match status" value="1"/>
</dbReference>
<dbReference type="AlphaFoldDB" id="A0A3M8QTI2"/>
<dbReference type="PANTHER" id="PTHR40269:SF1">
    <property type="entry name" value="OUTER MEMBRANE PROTEIN"/>
    <property type="match status" value="1"/>
</dbReference>
<dbReference type="EMBL" id="RIZI01000185">
    <property type="protein sequence ID" value="RNF59477.1"/>
    <property type="molecule type" value="Genomic_DNA"/>
</dbReference>
<dbReference type="InterPro" id="IPR021728">
    <property type="entry name" value="DUF3300"/>
</dbReference>
<evidence type="ECO:0000256" key="2">
    <source>
        <dbReference type="SAM" id="SignalP"/>
    </source>
</evidence>
<name>A0A3M8QTI2_9PROT</name>
<evidence type="ECO:0000313" key="3">
    <source>
        <dbReference type="EMBL" id="RNF59477.1"/>
    </source>
</evidence>
<feature type="region of interest" description="Disordered" evidence="1">
    <location>
        <begin position="333"/>
        <end position="372"/>
    </location>
</feature>
<reference evidence="3" key="1">
    <citation type="submission" date="2018-10" db="EMBL/GenBank/DDBJ databases">
        <title>Acidithiobacillus sulfuriphilus sp. nov.: an extremely acidophilic sulfur-oxidizing chemolithotroph isolated from a neutral pH environment.</title>
        <authorList>
            <person name="Falagan C."/>
            <person name="Moya-Beltran A."/>
            <person name="Quatrini R."/>
            <person name="Johnson D.B."/>
        </authorList>
    </citation>
    <scope>NUCLEOTIDE SEQUENCE [LARGE SCALE GENOMIC DNA]</scope>
    <source>
        <strain evidence="3">CJ-2</strain>
    </source>
</reference>
<feature type="compositionally biased region" description="Gly residues" evidence="1">
    <location>
        <begin position="355"/>
        <end position="372"/>
    </location>
</feature>
<gene>
    <name evidence="3" type="ORF">EC580_11335</name>
</gene>
<dbReference type="PANTHER" id="PTHR40269">
    <property type="entry name" value="OUTER MEMBRANE PROTEIN-RELATED"/>
    <property type="match status" value="1"/>
</dbReference>
<keyword evidence="2" id="KW-0732">Signal</keyword>
<sequence>MTSRRLQQVIAALMGTTVIISSNCFAQDTLPPTVQAAPTATSAGAMLTQEQLDQLVAPVALYDDPLLIDILTASTYPLEVVEAKRWVADPANAALQGDALTTALAAQDWAPSVKALVPFPQILQTMDAHLEWTEHLGEAFLAQQADVMDAVQRLRRRAQSAGMLKSSPQQTVANNGGIVTISPPASEVIYVPTYDPWCVYGPWPYPVYAPFYFTPWPGYCVSADYIIDFGVGISWPFWFWDWGYFEWHRHAIGIYHERYDQFHPGREPAGTWRFDPAHRAGVPFHDQRNVQQFQPRQNDQRAFRGYVGKEGEPAESVRPAPPAFRNYGSGQAIREQSQRGEASLRGMPGGAPRAFGGGGGGRGGGFFRGGRR</sequence>
<evidence type="ECO:0000256" key="1">
    <source>
        <dbReference type="SAM" id="MobiDB-lite"/>
    </source>
</evidence>
<proteinExistence type="predicted"/>
<protein>
    <submittedName>
        <fullName evidence="3">DUF3300 domain-containing protein</fullName>
    </submittedName>
</protein>
<feature type="signal peptide" evidence="2">
    <location>
        <begin position="1"/>
        <end position="26"/>
    </location>
</feature>
<accession>A0A3M8QTI2</accession>
<dbReference type="OrthoDB" id="197257at2"/>
<dbReference type="RefSeq" id="WP_123105117.1">
    <property type="nucleotide sequence ID" value="NZ_CP127527.1"/>
</dbReference>